<dbReference type="InterPro" id="IPR021480">
    <property type="entry name" value="Zinc_ribbon_12"/>
</dbReference>
<reference evidence="4" key="1">
    <citation type="journal article" date="2016" name="Nature">
        <title>The genome of the seagrass Zostera marina reveals angiosperm adaptation to the sea.</title>
        <authorList>
            <person name="Olsen J.L."/>
            <person name="Rouze P."/>
            <person name="Verhelst B."/>
            <person name="Lin Y.-C."/>
            <person name="Bayer T."/>
            <person name="Collen J."/>
            <person name="Dattolo E."/>
            <person name="De Paoli E."/>
            <person name="Dittami S."/>
            <person name="Maumus F."/>
            <person name="Michel G."/>
            <person name="Kersting A."/>
            <person name="Lauritano C."/>
            <person name="Lohaus R."/>
            <person name="Toepel M."/>
            <person name="Tonon T."/>
            <person name="Vanneste K."/>
            <person name="Amirebrahimi M."/>
            <person name="Brakel J."/>
            <person name="Bostroem C."/>
            <person name="Chovatia M."/>
            <person name="Grimwood J."/>
            <person name="Jenkins J.W."/>
            <person name="Jueterbock A."/>
            <person name="Mraz A."/>
            <person name="Stam W.T."/>
            <person name="Tice H."/>
            <person name="Bornberg-Bauer E."/>
            <person name="Green P.J."/>
            <person name="Pearson G.A."/>
            <person name="Procaccini G."/>
            <person name="Duarte C.M."/>
            <person name="Schmutz J."/>
            <person name="Reusch T.B.H."/>
            <person name="Van de Peer Y."/>
        </authorList>
    </citation>
    <scope>NUCLEOTIDE SEQUENCE [LARGE SCALE GENOMIC DNA]</scope>
    <source>
        <strain evidence="4">cv. Finnish</strain>
    </source>
</reference>
<accession>A0A0K9NRL4</accession>
<evidence type="ECO:0000313" key="4">
    <source>
        <dbReference type="Proteomes" id="UP000036987"/>
    </source>
</evidence>
<evidence type="ECO:0000259" key="2">
    <source>
        <dbReference type="Pfam" id="PF11331"/>
    </source>
</evidence>
<evidence type="ECO:0000256" key="1">
    <source>
        <dbReference type="SAM" id="MobiDB-lite"/>
    </source>
</evidence>
<keyword evidence="4" id="KW-1185">Reference proteome</keyword>
<dbReference type="AlphaFoldDB" id="A0A0K9NRL4"/>
<evidence type="ECO:0000313" key="3">
    <source>
        <dbReference type="EMBL" id="KMZ59429.1"/>
    </source>
</evidence>
<organism evidence="3 4">
    <name type="scientific">Zostera marina</name>
    <name type="common">Eelgrass</name>
    <dbReference type="NCBI Taxonomy" id="29655"/>
    <lineage>
        <taxon>Eukaryota</taxon>
        <taxon>Viridiplantae</taxon>
        <taxon>Streptophyta</taxon>
        <taxon>Embryophyta</taxon>
        <taxon>Tracheophyta</taxon>
        <taxon>Spermatophyta</taxon>
        <taxon>Magnoliopsida</taxon>
        <taxon>Liliopsida</taxon>
        <taxon>Zosteraceae</taxon>
        <taxon>Zostera</taxon>
    </lineage>
</organism>
<dbReference type="Pfam" id="PF11331">
    <property type="entry name" value="Zn_ribbon_12"/>
    <property type="match status" value="1"/>
</dbReference>
<dbReference type="Proteomes" id="UP000036987">
    <property type="component" value="Unassembled WGS sequence"/>
</dbReference>
<name>A0A0K9NRL4_ZOSMR</name>
<dbReference type="STRING" id="29655.A0A0K9NRL4"/>
<sequence length="263" mass="30058">MEEYQSSSRDICESSHDYLNRAKESSHRRIVSWDYRKPPPFSDTWTGSFSTSSTFDAGKDECKSSGGRSDSLYLLAGKRNISGHLSTNTPPDFKGRWKPLFRKLLTQEQTTASQRQFGQPLHYQPPPRKQKNDSSSSRDKLRRHYMPISGGVNFILCYRCLSLLEIPKSFQFSEKKTNKMRCGNPQCSKILSFSFCKGTHVILHQHFNNDTQEEDLITPRIVQGYTHSAPTLGKMIGRYSARDILFELSPDGTRVEMISAKNT</sequence>
<protein>
    <recommendedName>
        <fullName evidence="2">Probable zinc-ribbon domain-containing protein</fullName>
    </recommendedName>
</protein>
<proteinExistence type="predicted"/>
<dbReference type="InterPro" id="IPR040244">
    <property type="entry name" value="EDR4-like"/>
</dbReference>
<dbReference type="OrthoDB" id="1930285at2759"/>
<dbReference type="PANTHER" id="PTHR31105:SF38">
    <property type="entry name" value="PROTEIN ENHANCED DISEASE RESISTANCE 4"/>
    <property type="match status" value="1"/>
</dbReference>
<feature type="compositionally biased region" description="Basic and acidic residues" evidence="1">
    <location>
        <begin position="130"/>
        <end position="139"/>
    </location>
</feature>
<dbReference type="EMBL" id="LFYR01001785">
    <property type="protein sequence ID" value="KMZ59429.1"/>
    <property type="molecule type" value="Genomic_DNA"/>
</dbReference>
<feature type="region of interest" description="Disordered" evidence="1">
    <location>
        <begin position="23"/>
        <end position="48"/>
    </location>
</feature>
<dbReference type="GO" id="GO:1900150">
    <property type="term" value="P:regulation of defense response to fungus"/>
    <property type="evidence" value="ECO:0007669"/>
    <property type="project" value="InterPro"/>
</dbReference>
<gene>
    <name evidence="3" type="ORF">ZOSMA_68G00160</name>
</gene>
<comment type="caution">
    <text evidence="3">The sequence shown here is derived from an EMBL/GenBank/DDBJ whole genome shotgun (WGS) entry which is preliminary data.</text>
</comment>
<dbReference type="PANTHER" id="PTHR31105">
    <property type="entry name" value="EXTRA-LARGE G-PROTEIN-LIKE"/>
    <property type="match status" value="1"/>
</dbReference>
<feature type="region of interest" description="Disordered" evidence="1">
    <location>
        <begin position="112"/>
        <end position="139"/>
    </location>
</feature>
<feature type="domain" description="Probable zinc-ribbon" evidence="2">
    <location>
        <begin position="150"/>
        <end position="195"/>
    </location>
</feature>